<name>A0A7S2WRE8_9STRA</name>
<dbReference type="AlphaFoldDB" id="A0A7S2WRE8"/>
<dbReference type="EMBL" id="HBHK01024098">
    <property type="protein sequence ID" value="CAD9703182.1"/>
    <property type="molecule type" value="Transcribed_RNA"/>
</dbReference>
<sequence length="142" mass="16530">MDKKRPPRVSKNKPHFQNCKMFRSISKQSKNNLPQEQEIDIYAGFDIDSDFEYQVEQKSQEIMVLTTKRNVSFSDRHSSPPQSPQNKRVLSKTLSELSTSERKSLTHKSAQLLGLDIEGRVLETPTRKKSFFQLRRFSAKAR</sequence>
<evidence type="ECO:0000313" key="2">
    <source>
        <dbReference type="EMBL" id="CAD9703182.1"/>
    </source>
</evidence>
<proteinExistence type="predicted"/>
<feature type="region of interest" description="Disordered" evidence="1">
    <location>
        <begin position="71"/>
        <end position="102"/>
    </location>
</feature>
<protein>
    <submittedName>
        <fullName evidence="2">Uncharacterized protein</fullName>
    </submittedName>
</protein>
<reference evidence="2" key="1">
    <citation type="submission" date="2021-01" db="EMBL/GenBank/DDBJ databases">
        <authorList>
            <person name="Corre E."/>
            <person name="Pelletier E."/>
            <person name="Niang G."/>
            <person name="Scheremetjew M."/>
            <person name="Finn R."/>
            <person name="Kale V."/>
            <person name="Holt S."/>
            <person name="Cochrane G."/>
            <person name="Meng A."/>
            <person name="Brown T."/>
            <person name="Cohen L."/>
        </authorList>
    </citation>
    <scope>NUCLEOTIDE SEQUENCE</scope>
    <source>
        <strain evidence="2">NY070348D</strain>
    </source>
</reference>
<organism evidence="2">
    <name type="scientific">Mucochytrium quahogii</name>
    <dbReference type="NCBI Taxonomy" id="96639"/>
    <lineage>
        <taxon>Eukaryota</taxon>
        <taxon>Sar</taxon>
        <taxon>Stramenopiles</taxon>
        <taxon>Bigyra</taxon>
        <taxon>Labyrinthulomycetes</taxon>
        <taxon>Thraustochytrida</taxon>
        <taxon>Thraustochytriidae</taxon>
        <taxon>Mucochytrium</taxon>
    </lineage>
</organism>
<evidence type="ECO:0000256" key="1">
    <source>
        <dbReference type="SAM" id="MobiDB-lite"/>
    </source>
</evidence>
<accession>A0A7S2WRE8</accession>
<gene>
    <name evidence="2" type="ORF">QSP1433_LOCUS15183</name>
</gene>